<evidence type="ECO:0000256" key="5">
    <source>
        <dbReference type="ARBA" id="ARBA00023136"/>
    </source>
</evidence>
<comment type="caution">
    <text evidence="7">The sequence shown here is derived from an EMBL/GenBank/DDBJ whole genome shotgun (WGS) entry which is preliminary data.</text>
</comment>
<dbReference type="Pfam" id="PF04515">
    <property type="entry name" value="Choline_transpo"/>
    <property type="match status" value="1"/>
</dbReference>
<proteinExistence type="inferred from homology"/>
<accession>A0AAN8ILJ5</accession>
<evidence type="ECO:0000313" key="7">
    <source>
        <dbReference type="EMBL" id="KAK5973802.1"/>
    </source>
</evidence>
<evidence type="ECO:0000256" key="6">
    <source>
        <dbReference type="RuleBase" id="RU368066"/>
    </source>
</evidence>
<keyword evidence="8" id="KW-1185">Reference proteome</keyword>
<gene>
    <name evidence="7" type="ORF">GCK32_017964</name>
</gene>
<evidence type="ECO:0000256" key="1">
    <source>
        <dbReference type="ARBA" id="ARBA00004141"/>
    </source>
</evidence>
<dbReference type="AlphaFoldDB" id="A0AAN8ILJ5"/>
<keyword evidence="5 6" id="KW-0472">Membrane</keyword>
<dbReference type="Proteomes" id="UP001331761">
    <property type="component" value="Unassembled WGS sequence"/>
</dbReference>
<sequence length="112" mass="12432">MVRLFKGASLALSAMPSLLIQPLLNAALILMVAVYTLSVVLVLFTAGNMVSRKITNGNTKDDTILIIETNLTRTTKLMVFYQLVGFVWVSEFLMACQRLFIAGAVSMYYFDV</sequence>
<reference evidence="7 8" key="1">
    <citation type="submission" date="2019-10" db="EMBL/GenBank/DDBJ databases">
        <title>Assembly and Annotation for the nematode Trichostrongylus colubriformis.</title>
        <authorList>
            <person name="Martin J."/>
        </authorList>
    </citation>
    <scope>NUCLEOTIDE SEQUENCE [LARGE SCALE GENOMIC DNA]</scope>
    <source>
        <strain evidence="7">G859</strain>
        <tissue evidence="7">Whole worm</tissue>
    </source>
</reference>
<dbReference type="PANTHER" id="PTHR12385:SF12">
    <property type="entry name" value="CHOLINE TRANSPORTER-LIKE PROTEIN"/>
    <property type="match status" value="1"/>
</dbReference>
<dbReference type="GO" id="GO:0005886">
    <property type="term" value="C:plasma membrane"/>
    <property type="evidence" value="ECO:0007669"/>
    <property type="project" value="UniProtKB-SubCell"/>
</dbReference>
<feature type="transmembrane region" description="Helical" evidence="6">
    <location>
        <begin position="83"/>
        <end position="110"/>
    </location>
</feature>
<organism evidence="7 8">
    <name type="scientific">Trichostrongylus colubriformis</name>
    <name type="common">Black scour worm</name>
    <dbReference type="NCBI Taxonomy" id="6319"/>
    <lineage>
        <taxon>Eukaryota</taxon>
        <taxon>Metazoa</taxon>
        <taxon>Ecdysozoa</taxon>
        <taxon>Nematoda</taxon>
        <taxon>Chromadorea</taxon>
        <taxon>Rhabditida</taxon>
        <taxon>Rhabditina</taxon>
        <taxon>Rhabditomorpha</taxon>
        <taxon>Strongyloidea</taxon>
        <taxon>Trichostrongylidae</taxon>
        <taxon>Trichostrongylus</taxon>
    </lineage>
</organism>
<protein>
    <recommendedName>
        <fullName evidence="6">Choline transporter-like protein</fullName>
    </recommendedName>
</protein>
<evidence type="ECO:0000256" key="4">
    <source>
        <dbReference type="ARBA" id="ARBA00022989"/>
    </source>
</evidence>
<dbReference type="EMBL" id="WIXE01015056">
    <property type="protein sequence ID" value="KAK5973802.1"/>
    <property type="molecule type" value="Genomic_DNA"/>
</dbReference>
<comment type="caution">
    <text evidence="6">Lacks conserved residue(s) required for the propagation of feature annotation.</text>
</comment>
<evidence type="ECO:0000256" key="3">
    <source>
        <dbReference type="ARBA" id="ARBA00022692"/>
    </source>
</evidence>
<comment type="subcellular location">
    <subcellularLocation>
        <location evidence="6">Cell membrane</location>
        <topology evidence="6">Multi-pass membrane protein</topology>
    </subcellularLocation>
    <subcellularLocation>
        <location evidence="1">Membrane</location>
        <topology evidence="1">Multi-pass membrane protein</topology>
    </subcellularLocation>
</comment>
<comment type="similarity">
    <text evidence="2 6">Belongs to the CTL (choline transporter-like) family.</text>
</comment>
<dbReference type="InterPro" id="IPR007603">
    <property type="entry name" value="Choline_transptr-like"/>
</dbReference>
<keyword evidence="3 6" id="KW-0812">Transmembrane</keyword>
<dbReference type="PANTHER" id="PTHR12385">
    <property type="entry name" value="CHOLINE TRANSPORTER-LIKE (SLC FAMILY 44)"/>
    <property type="match status" value="1"/>
</dbReference>
<comment type="function">
    <text evidence="6">Choline transporter.</text>
</comment>
<evidence type="ECO:0000256" key="2">
    <source>
        <dbReference type="ARBA" id="ARBA00007168"/>
    </source>
</evidence>
<evidence type="ECO:0000313" key="8">
    <source>
        <dbReference type="Proteomes" id="UP001331761"/>
    </source>
</evidence>
<dbReference type="GO" id="GO:0022857">
    <property type="term" value="F:transmembrane transporter activity"/>
    <property type="evidence" value="ECO:0007669"/>
    <property type="project" value="UniProtKB-UniRule"/>
</dbReference>
<name>A0AAN8ILJ5_TRICO</name>
<keyword evidence="4 6" id="KW-1133">Transmembrane helix</keyword>
<feature type="transmembrane region" description="Helical" evidence="6">
    <location>
        <begin position="20"/>
        <end position="44"/>
    </location>
</feature>